<gene>
    <name evidence="3" type="ORF">SAMN05216554_3869</name>
</gene>
<dbReference type="Pfam" id="PF02518">
    <property type="entry name" value="HATPase_c"/>
    <property type="match status" value="1"/>
</dbReference>
<feature type="transmembrane region" description="Helical" evidence="1">
    <location>
        <begin position="568"/>
        <end position="588"/>
    </location>
</feature>
<dbReference type="GO" id="GO:0016301">
    <property type="term" value="F:kinase activity"/>
    <property type="evidence" value="ECO:0007669"/>
    <property type="project" value="UniProtKB-KW"/>
</dbReference>
<feature type="transmembrane region" description="Helical" evidence="1">
    <location>
        <begin position="436"/>
        <end position="454"/>
    </location>
</feature>
<feature type="transmembrane region" description="Helical" evidence="1">
    <location>
        <begin position="490"/>
        <end position="512"/>
    </location>
</feature>
<dbReference type="Proteomes" id="UP000198891">
    <property type="component" value="Unassembled WGS sequence"/>
</dbReference>
<sequence>MTSPPHRALLDSELRAIRLLSIGAGVVSILSVVADLLLVRQSDVVRLPPWYEGAVVIVCAFPILVGVLAPLSRTRALRRLNGATAVSHALLLAALWPALSFFPAHAPGGHLPWMLSVTGLATIAAVAAWGQVGAWLTLGAVTLLLFGCRLALHDITPTSIVNDHHTVITAMLMLLMCSAVLTASRQLDASVAATSAATARRAHESARRTAMARTQALVHDEILSTLAFAAQNSPALNRVVSRRAGRVRALLGDLAEGRTAGSTSAAREFAAAAARITAEADSAATFCWLPDSAPAAEAAAFIDPDAASTLLGALRQALVNSVGHAGPGASRTVTLTTDADEHWLRLTIADDGRGFDTEALRGDRMGISASILARLEALPGGTARVVSRPGAGTLVALEWRGDVASARENEREPAQEHHDLAWWEANHRSFLAGARVGTVLFLLVQVAPAVTAAHHSVTPALSLLTLAGVWLAVLALGWRSIRRPSMSRTTATVAIVSATAALMLLLGAPGSIGYRDSWYLTGCTLVLFALALRGRVFPALAGLGVLTIITAVGATGGLYASTDLAVSIARPIGIVAIGGAFAVAIALLRVKTRNLQAESLQIVRHEAYESATRFELRDGARELEAQLGPLLVRLEELDGPGATLSSAEAAECAALEGMLRDRYRGGRLSAEPLTAAAMSARRRGIDVMLLDDAVGEPVAAADLEKVVEWMAEQLDRAPDGGTVIARLLPVDRDSIASVVCDGSATLFRGRKARTDAPAVPRFEV</sequence>
<dbReference type="SUPFAM" id="SSF55874">
    <property type="entry name" value="ATPase domain of HSP90 chaperone/DNA topoisomerase II/histidine kinase"/>
    <property type="match status" value="1"/>
</dbReference>
<evidence type="ECO:0000259" key="2">
    <source>
        <dbReference type="Pfam" id="PF02518"/>
    </source>
</evidence>
<organism evidence="3 4">
    <name type="scientific">Herbiconiux ginsengi</name>
    <dbReference type="NCBI Taxonomy" id="381665"/>
    <lineage>
        <taxon>Bacteria</taxon>
        <taxon>Bacillati</taxon>
        <taxon>Actinomycetota</taxon>
        <taxon>Actinomycetes</taxon>
        <taxon>Micrococcales</taxon>
        <taxon>Microbacteriaceae</taxon>
        <taxon>Herbiconiux</taxon>
    </lineage>
</organism>
<evidence type="ECO:0000256" key="1">
    <source>
        <dbReference type="SAM" id="Phobius"/>
    </source>
</evidence>
<protein>
    <submittedName>
        <fullName evidence="3">Signal transduction histidine kinase</fullName>
    </submittedName>
</protein>
<reference evidence="3 4" key="1">
    <citation type="submission" date="2016-10" db="EMBL/GenBank/DDBJ databases">
        <authorList>
            <person name="de Groot N.N."/>
        </authorList>
    </citation>
    <scope>NUCLEOTIDE SEQUENCE [LARGE SCALE GENOMIC DNA]</scope>
    <source>
        <strain evidence="3 4">CGMCC 4.3491</strain>
    </source>
</reference>
<feature type="transmembrane region" description="Helical" evidence="1">
    <location>
        <begin position="460"/>
        <end position="478"/>
    </location>
</feature>
<keyword evidence="1" id="KW-1133">Transmembrane helix</keyword>
<dbReference type="InterPro" id="IPR003594">
    <property type="entry name" value="HATPase_dom"/>
</dbReference>
<feature type="transmembrane region" description="Helical" evidence="1">
    <location>
        <begin position="16"/>
        <end position="38"/>
    </location>
</feature>
<feature type="transmembrane region" description="Helical" evidence="1">
    <location>
        <begin position="50"/>
        <end position="71"/>
    </location>
</feature>
<name>A0A1H3T062_9MICO</name>
<keyword evidence="3" id="KW-0808">Transferase</keyword>
<evidence type="ECO:0000313" key="3">
    <source>
        <dbReference type="EMBL" id="SDZ43656.1"/>
    </source>
</evidence>
<dbReference type="EMBL" id="FNPZ01000004">
    <property type="protein sequence ID" value="SDZ43656.1"/>
    <property type="molecule type" value="Genomic_DNA"/>
</dbReference>
<dbReference type="Gene3D" id="3.30.565.10">
    <property type="entry name" value="Histidine kinase-like ATPase, C-terminal domain"/>
    <property type="match status" value="1"/>
</dbReference>
<feature type="transmembrane region" description="Helical" evidence="1">
    <location>
        <begin position="83"/>
        <end position="104"/>
    </location>
</feature>
<feature type="transmembrane region" description="Helical" evidence="1">
    <location>
        <begin position="518"/>
        <end position="536"/>
    </location>
</feature>
<dbReference type="InterPro" id="IPR036890">
    <property type="entry name" value="HATPase_C_sf"/>
</dbReference>
<keyword evidence="3" id="KW-0418">Kinase</keyword>
<keyword evidence="1" id="KW-0812">Transmembrane</keyword>
<feature type="transmembrane region" description="Helical" evidence="1">
    <location>
        <begin position="134"/>
        <end position="152"/>
    </location>
</feature>
<dbReference type="OrthoDB" id="4881511at2"/>
<keyword evidence="1" id="KW-0472">Membrane</keyword>
<feature type="transmembrane region" description="Helical" evidence="1">
    <location>
        <begin position="543"/>
        <end position="562"/>
    </location>
</feature>
<dbReference type="AlphaFoldDB" id="A0A1H3T062"/>
<dbReference type="STRING" id="381665.SAMN05216554_3869"/>
<feature type="domain" description="Histidine kinase/HSP90-like ATPase" evidence="2">
    <location>
        <begin position="312"/>
        <end position="398"/>
    </location>
</feature>
<keyword evidence="4" id="KW-1185">Reference proteome</keyword>
<accession>A0A1H3T062</accession>
<evidence type="ECO:0000313" key="4">
    <source>
        <dbReference type="Proteomes" id="UP000198891"/>
    </source>
</evidence>
<proteinExistence type="predicted"/>
<dbReference type="RefSeq" id="WP_092556856.1">
    <property type="nucleotide sequence ID" value="NZ_FNPZ01000004.1"/>
</dbReference>